<dbReference type="PANTHER" id="PTHR37909">
    <property type="entry name" value="S-ADENOSYL-L-METHIONINE-DEPENDENT METHYLTRANSFERASES SUPERFAMILY PROTEIN"/>
    <property type="match status" value="1"/>
</dbReference>
<comment type="caution">
    <text evidence="2">The sequence shown here is derived from an EMBL/GenBank/DDBJ whole genome shotgun (WGS) entry which is preliminary data.</text>
</comment>
<dbReference type="EMBL" id="JAEHOE010000051">
    <property type="protein sequence ID" value="KAG2491640.1"/>
    <property type="molecule type" value="Genomic_DNA"/>
</dbReference>
<evidence type="ECO:0000256" key="1">
    <source>
        <dbReference type="SAM" id="SignalP"/>
    </source>
</evidence>
<dbReference type="PANTHER" id="PTHR37909:SF1">
    <property type="entry name" value="S-ADENOSYL-L-METHIONINE-DEPENDENT METHYLTRANSFERASES SUPERFAMILY PROTEIN"/>
    <property type="match status" value="1"/>
</dbReference>
<evidence type="ECO:0000313" key="3">
    <source>
        <dbReference type="Proteomes" id="UP000612055"/>
    </source>
</evidence>
<proteinExistence type="predicted"/>
<accession>A0A835XXE7</accession>
<keyword evidence="3" id="KW-1185">Reference proteome</keyword>
<feature type="chain" id="PRO_5032936644" description="O-methyltransferase" evidence="1">
    <location>
        <begin position="18"/>
        <end position="259"/>
    </location>
</feature>
<dbReference type="Proteomes" id="UP000612055">
    <property type="component" value="Unassembled WGS sequence"/>
</dbReference>
<dbReference type="SUPFAM" id="SSF53335">
    <property type="entry name" value="S-adenosyl-L-methionine-dependent methyltransferases"/>
    <property type="match status" value="1"/>
</dbReference>
<evidence type="ECO:0000313" key="2">
    <source>
        <dbReference type="EMBL" id="KAG2491640.1"/>
    </source>
</evidence>
<dbReference type="Pfam" id="PF13578">
    <property type="entry name" value="Methyltransf_24"/>
    <property type="match status" value="1"/>
</dbReference>
<sequence length="259" mass="28821">MALAVALVVLAAPPTLGEPGPLLQRLDKNIEEILKRMGGVPATGGAASSGSGHLHSGFFTAPRTRNDIAALLEQKGFKTGVELGVQRGHYSLHNLNVWKSCEKYYLVDIWAHQVNYDDLANVPQHVQDSLYIETQKTLEAFKAKTVFLRNYTSEAVKYIPDNLDFVYVDARHDYCGVWEDLTLYWPKVRVGGIIAGHDYLDAPYVKEISGQAWEKCMDGTINQGAVKGAVDDFFKSMGQHVFVTYMDAPWVTWVVLKGN</sequence>
<dbReference type="InterPro" id="IPR029063">
    <property type="entry name" value="SAM-dependent_MTases_sf"/>
</dbReference>
<reference evidence="2" key="1">
    <citation type="journal article" date="2020" name="bioRxiv">
        <title>Comparative genomics of Chlamydomonas.</title>
        <authorList>
            <person name="Craig R.J."/>
            <person name="Hasan A.R."/>
            <person name="Ness R.W."/>
            <person name="Keightley P.D."/>
        </authorList>
    </citation>
    <scope>NUCLEOTIDE SEQUENCE</scope>
    <source>
        <strain evidence="2">CCAP 11/70</strain>
    </source>
</reference>
<organism evidence="2 3">
    <name type="scientific">Edaphochlamys debaryana</name>
    <dbReference type="NCBI Taxonomy" id="47281"/>
    <lineage>
        <taxon>Eukaryota</taxon>
        <taxon>Viridiplantae</taxon>
        <taxon>Chlorophyta</taxon>
        <taxon>core chlorophytes</taxon>
        <taxon>Chlorophyceae</taxon>
        <taxon>CS clade</taxon>
        <taxon>Chlamydomonadales</taxon>
        <taxon>Chlamydomonadales incertae sedis</taxon>
        <taxon>Edaphochlamys</taxon>
    </lineage>
</organism>
<evidence type="ECO:0008006" key="4">
    <source>
        <dbReference type="Google" id="ProtNLM"/>
    </source>
</evidence>
<name>A0A835XXE7_9CHLO</name>
<dbReference type="OrthoDB" id="186626at2759"/>
<protein>
    <recommendedName>
        <fullName evidence="4">O-methyltransferase</fullName>
    </recommendedName>
</protein>
<feature type="signal peptide" evidence="1">
    <location>
        <begin position="1"/>
        <end position="17"/>
    </location>
</feature>
<gene>
    <name evidence="2" type="ORF">HYH03_010011</name>
</gene>
<keyword evidence="1" id="KW-0732">Signal</keyword>
<dbReference type="AlphaFoldDB" id="A0A835XXE7"/>
<dbReference type="Gene3D" id="3.40.50.150">
    <property type="entry name" value="Vaccinia Virus protein VP39"/>
    <property type="match status" value="1"/>
</dbReference>